<keyword evidence="6 8" id="KW-1133">Transmembrane helix</keyword>
<keyword evidence="10" id="KW-1185">Reference proteome</keyword>
<keyword evidence="5 8" id="KW-0812">Transmembrane</keyword>
<dbReference type="InterPro" id="IPR004488">
    <property type="entry name" value="Mg/Co-transport_prot_CorA"/>
</dbReference>
<evidence type="ECO:0000256" key="4">
    <source>
        <dbReference type="ARBA" id="ARBA00022475"/>
    </source>
</evidence>
<dbReference type="Gene3D" id="1.20.58.340">
    <property type="entry name" value="Magnesium transport protein CorA, transmembrane region"/>
    <property type="match status" value="2"/>
</dbReference>
<evidence type="ECO:0000256" key="7">
    <source>
        <dbReference type="ARBA" id="ARBA00023136"/>
    </source>
</evidence>
<dbReference type="EMBL" id="VSIX01000093">
    <property type="protein sequence ID" value="TYB30639.1"/>
    <property type="molecule type" value="Genomic_DNA"/>
</dbReference>
<feature type="transmembrane region" description="Helical" evidence="8">
    <location>
        <begin position="331"/>
        <end position="351"/>
    </location>
</feature>
<dbReference type="FunFam" id="1.20.58.340:FF:000012">
    <property type="entry name" value="Magnesium transport protein CorA"/>
    <property type="match status" value="1"/>
</dbReference>
<keyword evidence="8" id="KW-0460">Magnesium</keyword>
<dbReference type="Gene3D" id="3.30.460.20">
    <property type="entry name" value="CorA soluble domain-like"/>
    <property type="match status" value="1"/>
</dbReference>
<dbReference type="GO" id="GO:0015095">
    <property type="term" value="F:magnesium ion transmembrane transporter activity"/>
    <property type="evidence" value="ECO:0007669"/>
    <property type="project" value="UniProtKB-UniRule"/>
</dbReference>
<dbReference type="PANTHER" id="PTHR46494">
    <property type="entry name" value="CORA FAMILY METAL ION TRANSPORTER (EUROFUNG)"/>
    <property type="match status" value="1"/>
</dbReference>
<dbReference type="AlphaFoldDB" id="A0A5D0MJA9"/>
<dbReference type="SUPFAM" id="SSF144083">
    <property type="entry name" value="Magnesium transport protein CorA, transmembrane region"/>
    <property type="match status" value="1"/>
</dbReference>
<sequence length="357" mass="42820">MFKYFKKKRNLYEPPGYNREDDKNDNLGLRDKAEITLIKYNEKKYEIYEDVEVEELKSLEKNKFNYWVYVNSTYDSKVIKGISDTFGFHDLVIEDIISNNQRSKIEDWNDYIFMVMKFVEFIESEASFSNKEINMILKENILFTFHNNNLKFFEPISTRIENQTGNIRKYGVSYLFYALKDFLVDHSFLVLEKIDDILEDIEDIIVENPETKYLEKLYDTKKDLIMIRKSIWPLRDILNKIVRGDFELFDENAILYYRDLYDHVIQIIDIVESFRDVVSGQIDLYMSSISNKMNKVMQFLTVIGTIFIPLTFIAGVYGMNFKYMPELEWKFSYPVVWGVMIIITLIMLLIFKKKKWF</sequence>
<dbReference type="PANTHER" id="PTHR46494:SF1">
    <property type="entry name" value="CORA FAMILY METAL ION TRANSPORTER (EUROFUNG)"/>
    <property type="match status" value="1"/>
</dbReference>
<dbReference type="InterPro" id="IPR002523">
    <property type="entry name" value="MgTranspt_CorA/ZnTranspt_ZntB"/>
</dbReference>
<dbReference type="CDD" id="cd12828">
    <property type="entry name" value="TmCorA-like_1"/>
    <property type="match status" value="1"/>
</dbReference>
<comment type="similarity">
    <text evidence="2 8">Belongs to the CorA metal ion transporter (MIT) (TC 1.A.35) family.</text>
</comment>
<organism evidence="9 10">
    <name type="scientific">Candidatus Mcinerneyibacterium aminivorans</name>
    <dbReference type="NCBI Taxonomy" id="2703815"/>
    <lineage>
        <taxon>Bacteria</taxon>
        <taxon>Candidatus Macinerneyibacteriota</taxon>
        <taxon>Candidatus Mcinerneyibacteria</taxon>
        <taxon>Candidatus Mcinerneyibacteriales</taxon>
        <taxon>Candidatus Mcinerneyibacteriaceae</taxon>
        <taxon>Candidatus Mcinerneyibacterium</taxon>
    </lineage>
</organism>
<dbReference type="GO" id="GO:0000287">
    <property type="term" value="F:magnesium ion binding"/>
    <property type="evidence" value="ECO:0007669"/>
    <property type="project" value="TreeGrafter"/>
</dbReference>
<dbReference type="GO" id="GO:0050897">
    <property type="term" value="F:cobalt ion binding"/>
    <property type="evidence" value="ECO:0007669"/>
    <property type="project" value="TreeGrafter"/>
</dbReference>
<comment type="caution">
    <text evidence="9">The sequence shown here is derived from an EMBL/GenBank/DDBJ whole genome shotgun (WGS) entry which is preliminary data.</text>
</comment>
<keyword evidence="8" id="KW-0406">Ion transport</keyword>
<feature type="transmembrane region" description="Helical" evidence="8">
    <location>
        <begin position="296"/>
        <end position="319"/>
    </location>
</feature>
<evidence type="ECO:0000256" key="1">
    <source>
        <dbReference type="ARBA" id="ARBA00004651"/>
    </source>
</evidence>
<evidence type="ECO:0000256" key="3">
    <source>
        <dbReference type="ARBA" id="ARBA00022448"/>
    </source>
</evidence>
<keyword evidence="4 8" id="KW-1003">Cell membrane</keyword>
<evidence type="ECO:0000256" key="8">
    <source>
        <dbReference type="RuleBase" id="RU362010"/>
    </source>
</evidence>
<gene>
    <name evidence="8 9" type="primary">corA</name>
    <name evidence="9" type="ORF">FXF47_08205</name>
</gene>
<dbReference type="Pfam" id="PF01544">
    <property type="entry name" value="CorA"/>
    <property type="match status" value="1"/>
</dbReference>
<evidence type="ECO:0000256" key="2">
    <source>
        <dbReference type="ARBA" id="ARBA00009765"/>
    </source>
</evidence>
<accession>A0A5D0MJA9</accession>
<name>A0A5D0MJA9_9BACT</name>
<reference evidence="9" key="1">
    <citation type="submission" date="2019-08" db="EMBL/GenBank/DDBJ databases">
        <title>Genomic characterization of a novel candidate phylum (ARYD3) from a high temperature, high salinity tertiary oil reservoir in north central Oklahoma, USA.</title>
        <authorList>
            <person name="Youssef N.H."/>
            <person name="Yadav A."/>
            <person name="Elshahed M.S."/>
        </authorList>
    </citation>
    <scope>NUCLEOTIDE SEQUENCE [LARGE SCALE GENOMIC DNA]</scope>
    <source>
        <strain evidence="9">ARYD3</strain>
    </source>
</reference>
<evidence type="ECO:0000313" key="10">
    <source>
        <dbReference type="Proteomes" id="UP000324143"/>
    </source>
</evidence>
<dbReference type="GO" id="GO:0015087">
    <property type="term" value="F:cobalt ion transmembrane transporter activity"/>
    <property type="evidence" value="ECO:0007669"/>
    <property type="project" value="UniProtKB-UniRule"/>
</dbReference>
<dbReference type="NCBIfam" id="TIGR00383">
    <property type="entry name" value="corA"/>
    <property type="match status" value="1"/>
</dbReference>
<proteinExistence type="inferred from homology"/>
<keyword evidence="7 8" id="KW-0472">Membrane</keyword>
<evidence type="ECO:0000256" key="6">
    <source>
        <dbReference type="ARBA" id="ARBA00022989"/>
    </source>
</evidence>
<comment type="subcellular location">
    <subcellularLocation>
        <location evidence="1">Cell membrane</location>
        <topology evidence="1">Multi-pass membrane protein</topology>
    </subcellularLocation>
    <subcellularLocation>
        <location evidence="8">Membrane</location>
        <topology evidence="8">Multi-pass membrane protein</topology>
    </subcellularLocation>
</comment>
<dbReference type="GO" id="GO:0005886">
    <property type="term" value="C:plasma membrane"/>
    <property type="evidence" value="ECO:0007669"/>
    <property type="project" value="UniProtKB-SubCell"/>
</dbReference>
<protein>
    <recommendedName>
        <fullName evidence="8">Magnesium transport protein CorA</fullName>
    </recommendedName>
</protein>
<comment type="function">
    <text evidence="8">Mediates influx of magnesium ions.</text>
</comment>
<dbReference type="InterPro" id="IPR045861">
    <property type="entry name" value="CorA_cytoplasmic_dom"/>
</dbReference>
<evidence type="ECO:0000256" key="5">
    <source>
        <dbReference type="ARBA" id="ARBA00022692"/>
    </source>
</evidence>
<dbReference type="InterPro" id="IPR045863">
    <property type="entry name" value="CorA_TM1_TM2"/>
</dbReference>
<keyword evidence="3 8" id="KW-0813">Transport</keyword>
<evidence type="ECO:0000313" key="9">
    <source>
        <dbReference type="EMBL" id="TYB30639.1"/>
    </source>
</evidence>
<dbReference type="SUPFAM" id="SSF143865">
    <property type="entry name" value="CorA soluble domain-like"/>
    <property type="match status" value="1"/>
</dbReference>
<dbReference type="Proteomes" id="UP000324143">
    <property type="component" value="Unassembled WGS sequence"/>
</dbReference>